<reference evidence="2" key="1">
    <citation type="submission" date="2021-12" db="EMBL/GenBank/DDBJ databases">
        <authorList>
            <person name="Zaccaron A."/>
            <person name="Stergiopoulos I."/>
        </authorList>
    </citation>
    <scope>NUCLEOTIDE SEQUENCE</scope>
    <source>
        <strain evidence="2">Race5_Kim</strain>
    </source>
</reference>
<dbReference type="Proteomes" id="UP000756132">
    <property type="component" value="Chromosome 4"/>
</dbReference>
<proteinExistence type="predicted"/>
<keyword evidence="3" id="KW-1185">Reference proteome</keyword>
<accession>A0A9Q8LET3</accession>
<feature type="region of interest" description="Disordered" evidence="1">
    <location>
        <begin position="158"/>
        <end position="198"/>
    </location>
</feature>
<dbReference type="RefSeq" id="XP_047760449.1">
    <property type="nucleotide sequence ID" value="XM_047904315.1"/>
</dbReference>
<evidence type="ECO:0000313" key="2">
    <source>
        <dbReference type="EMBL" id="UJO16083.1"/>
    </source>
</evidence>
<dbReference type="GeneID" id="71985045"/>
<dbReference type="AlphaFoldDB" id="A0A9Q8LET3"/>
<gene>
    <name evidence="2" type="ORF">CLAFUR5_05167</name>
</gene>
<name>A0A9Q8LET3_PASFU</name>
<protein>
    <submittedName>
        <fullName evidence="2">Uncharacterized protein</fullName>
    </submittedName>
</protein>
<feature type="compositionally biased region" description="Low complexity" evidence="1">
    <location>
        <begin position="165"/>
        <end position="174"/>
    </location>
</feature>
<dbReference type="KEGG" id="ffu:CLAFUR5_05167"/>
<sequence length="198" mass="20033">MYQYQYQGYGNTLPKVSEDNYGLFASRESAPYGTSYSRTTSGMPQSFGGLGNARGMASRAPRETTTVSLAHDSNMRDWNRFQGGGWNGWGQFKSADADAAWENRVSRGGPKSDSSWEARSASLGGWGASGSGGGVGEGRGMGAFGGCGGGVSSYGGGGSRGMGAFGADRSSSGGSSYGGGVGPSSAHAAGGFLSSYGR</sequence>
<evidence type="ECO:0000313" key="3">
    <source>
        <dbReference type="Proteomes" id="UP000756132"/>
    </source>
</evidence>
<evidence type="ECO:0000256" key="1">
    <source>
        <dbReference type="SAM" id="MobiDB-lite"/>
    </source>
</evidence>
<reference evidence="2" key="2">
    <citation type="journal article" date="2022" name="Microb. Genom.">
        <title>A chromosome-scale genome assembly of the tomato pathogen Cladosporium fulvum reveals a compartmentalized genome architecture and the presence of a dispensable chromosome.</title>
        <authorList>
            <person name="Zaccaron A.Z."/>
            <person name="Chen L.H."/>
            <person name="Samaras A."/>
            <person name="Stergiopoulos I."/>
        </authorList>
    </citation>
    <scope>NUCLEOTIDE SEQUENCE</scope>
    <source>
        <strain evidence="2">Race5_Kim</strain>
    </source>
</reference>
<dbReference type="EMBL" id="CP090166">
    <property type="protein sequence ID" value="UJO16083.1"/>
    <property type="molecule type" value="Genomic_DNA"/>
</dbReference>
<organism evidence="2 3">
    <name type="scientific">Passalora fulva</name>
    <name type="common">Tomato leaf mold</name>
    <name type="synonym">Cladosporium fulvum</name>
    <dbReference type="NCBI Taxonomy" id="5499"/>
    <lineage>
        <taxon>Eukaryota</taxon>
        <taxon>Fungi</taxon>
        <taxon>Dikarya</taxon>
        <taxon>Ascomycota</taxon>
        <taxon>Pezizomycotina</taxon>
        <taxon>Dothideomycetes</taxon>
        <taxon>Dothideomycetidae</taxon>
        <taxon>Mycosphaerellales</taxon>
        <taxon>Mycosphaerellaceae</taxon>
        <taxon>Fulvia</taxon>
    </lineage>
</organism>